<dbReference type="Proteomes" id="UP001470230">
    <property type="component" value="Unassembled WGS sequence"/>
</dbReference>
<feature type="compositionally biased region" description="Acidic residues" evidence="1">
    <location>
        <begin position="914"/>
        <end position="934"/>
    </location>
</feature>
<dbReference type="EMBL" id="JAPFFF010000041">
    <property type="protein sequence ID" value="KAK8841400.1"/>
    <property type="molecule type" value="Genomic_DNA"/>
</dbReference>
<organism evidence="2 3">
    <name type="scientific">Tritrichomonas musculus</name>
    <dbReference type="NCBI Taxonomy" id="1915356"/>
    <lineage>
        <taxon>Eukaryota</taxon>
        <taxon>Metamonada</taxon>
        <taxon>Parabasalia</taxon>
        <taxon>Tritrichomonadida</taxon>
        <taxon>Tritrichomonadidae</taxon>
        <taxon>Tritrichomonas</taxon>
    </lineage>
</organism>
<feature type="region of interest" description="Disordered" evidence="1">
    <location>
        <begin position="913"/>
        <end position="934"/>
    </location>
</feature>
<sequence length="934" mass="107226">MKTNLNFSQFFNPPNAWDSLISTTQDDPIQKFNELNLNTKFDYTLNSNSLNQFFMELIFHIKEGNALKIDNLVFGFMPILLDMSGKNDFQDSSFFQISKVMFDSIYKRNKKYSSILKIVSLYDIFCSNLPISISLGHLFHIQEKQAKLIHKYLYDGNTNSLAVKCLAISLALPSARFNELHPDYSSYCDMLNSIDYKKVRYFPDPYVILKKSNYFTYADLIYACFVVQYSNSFIFSLGLDRHNYFKNSNNNENSFIGLDLMKCNIFQLLITNSELTLGSLCHAIYILTTQPSTLDIFHHFFCALDNCCGIELLKELILLNTTLSFKKLMKSPNNNIFFNIFKQIDSENSKNNANSHPTINKHFLNIVKPFHPDIKNLSEVISDLVEMARVDEDKQKILPFLGVFHSVLLWFLINEPSNTYQFFIEHYNGITFVIHTFFEMLTLQPQFDKFEVTHLIACTIRLIYKFITRYQIKSLSSNFISETFECVYYLIHLPIEFVSFLLFEIQEVHEEIKIFVANHEKILNSYMVELMPSFLLPAASVITSYFDHQELIDPSIMISIVKYSIFSFVPQIFNAARNSISTFCERSSSSAISTFSKKLFDLYFTFMIQTEIHGNGGGFLLNPEINRPKFDDDDVHRAQTIFLLFVYEALSANEEIVQNFLRHPAFKYFYNDAQRQFETMPAPYTTLLCPLVAIFNVIWRGSGREFKIAEIEISDQKRPQKVDDVKLAEVKEEVQGEDSTAALAEVKKEEEVIVLEDSSDTPDSDVVEIKKEMICEVKNETSSDFYIPDIDSLLMNIQFLWAPTATSLLSLALSVAEYVGTFPYAVVPAQVAASPAENSADFLRRLGGFLPGTQDQADLQAAQKKANAPPQPDAGMPGLGLPWCAHSYEYDFIVAQKPVAVYVKSITLPNSQIIEDDYEEEEEEETKEDESSEF</sequence>
<name>A0ABR2H7N7_9EUKA</name>
<reference evidence="2 3" key="1">
    <citation type="submission" date="2024-04" db="EMBL/GenBank/DDBJ databases">
        <title>Tritrichomonas musculus Genome.</title>
        <authorList>
            <person name="Alves-Ferreira E."/>
            <person name="Grigg M."/>
            <person name="Lorenzi H."/>
            <person name="Galac M."/>
        </authorList>
    </citation>
    <scope>NUCLEOTIDE SEQUENCE [LARGE SCALE GENOMIC DNA]</scope>
    <source>
        <strain evidence="2 3">EAF2021</strain>
    </source>
</reference>
<keyword evidence="3" id="KW-1185">Reference proteome</keyword>
<protein>
    <recommendedName>
        <fullName evidence="4">FPL domain-containing protein</fullName>
    </recommendedName>
</protein>
<comment type="caution">
    <text evidence="2">The sequence shown here is derived from an EMBL/GenBank/DDBJ whole genome shotgun (WGS) entry which is preliminary data.</text>
</comment>
<evidence type="ECO:0000313" key="3">
    <source>
        <dbReference type="Proteomes" id="UP001470230"/>
    </source>
</evidence>
<accession>A0ABR2H7N7</accession>
<evidence type="ECO:0008006" key="4">
    <source>
        <dbReference type="Google" id="ProtNLM"/>
    </source>
</evidence>
<evidence type="ECO:0000256" key="1">
    <source>
        <dbReference type="SAM" id="MobiDB-lite"/>
    </source>
</evidence>
<proteinExistence type="predicted"/>
<gene>
    <name evidence="2" type="ORF">M9Y10_027017</name>
</gene>
<evidence type="ECO:0000313" key="2">
    <source>
        <dbReference type="EMBL" id="KAK8841400.1"/>
    </source>
</evidence>